<dbReference type="PROSITE" id="PS51369">
    <property type="entry name" value="TCP"/>
    <property type="match status" value="1"/>
</dbReference>
<reference evidence="9" key="2">
    <citation type="submission" date="2025-08" db="UniProtKB">
        <authorList>
            <consortium name="RefSeq"/>
        </authorList>
    </citation>
    <scope>IDENTIFICATION</scope>
    <source>
        <tissue evidence="9">Leaf</tissue>
    </source>
</reference>
<keyword evidence="5" id="KW-0539">Nucleus</keyword>
<dbReference type="GeneID" id="109715912"/>
<feature type="compositionally biased region" description="Acidic residues" evidence="6">
    <location>
        <begin position="295"/>
        <end position="315"/>
    </location>
</feature>
<sequence>MMDSSHSGKKDKPGGGEDGGHQRAIMPKPEAAAMGLAAVPKAEPMEVMGTNIQMMRGAGAGAGAGAAAGRTKDRHTKVEGRGRRIRMPAACAARIFQLTRELGHKSDGETIRWLLHHAEPAIVAATGTGTVPAIATTSVDGALKFPTHAPSPSPSPSSSAAGDKRRKLQPSRVSGIGAAAGYYTIHDPLLPGGGAISISAGLAPILAGAGAGWVIPPGALWMIPPPHAVAAAAAAAAAPGPSTLWALPPGSQIVNFAAAEPKSPKSPKQQQQQQQQQRELQLMAEPAKDRRKGEDEEEKEEEEEEEEEEESGAEE</sequence>
<evidence type="ECO:0000313" key="8">
    <source>
        <dbReference type="Proteomes" id="UP000515123"/>
    </source>
</evidence>
<feature type="region of interest" description="Disordered" evidence="6">
    <location>
        <begin position="143"/>
        <end position="170"/>
    </location>
</feature>
<evidence type="ECO:0000313" key="9">
    <source>
        <dbReference type="RefSeq" id="XP_020096734.1"/>
    </source>
</evidence>
<keyword evidence="3" id="KW-0238">DNA-binding</keyword>
<evidence type="ECO:0000256" key="1">
    <source>
        <dbReference type="ARBA" id="ARBA00004123"/>
    </source>
</evidence>
<dbReference type="Gramene" id="Aco015741.1.mrna1">
    <property type="protein sequence ID" value="Aco015741.1.mrna1.cds1"/>
    <property type="gene ID" value="Aco015741.1.path1"/>
</dbReference>
<feature type="domain" description="TCP" evidence="7">
    <location>
        <begin position="71"/>
        <end position="125"/>
    </location>
</feature>
<evidence type="ECO:0000259" key="7">
    <source>
        <dbReference type="PROSITE" id="PS51369"/>
    </source>
</evidence>
<comment type="subcellular location">
    <subcellularLocation>
        <location evidence="1">Nucleus</location>
    </subcellularLocation>
</comment>
<proteinExistence type="predicted"/>
<dbReference type="GO" id="GO:0003700">
    <property type="term" value="F:DNA-binding transcription factor activity"/>
    <property type="evidence" value="ECO:0007669"/>
    <property type="project" value="InterPro"/>
</dbReference>
<dbReference type="Pfam" id="PF03634">
    <property type="entry name" value="TCP"/>
    <property type="match status" value="1"/>
</dbReference>
<dbReference type="InterPro" id="IPR017887">
    <property type="entry name" value="TF_TCP_subgr"/>
</dbReference>
<accession>A0A6P5FLC2</accession>
<dbReference type="PANTHER" id="PTHR31072">
    <property type="entry name" value="TRANSCRIPTION FACTOR TCP4-RELATED"/>
    <property type="match status" value="1"/>
</dbReference>
<keyword evidence="4" id="KW-0804">Transcription</keyword>
<feature type="compositionally biased region" description="Basic and acidic residues" evidence="6">
    <location>
        <begin position="1"/>
        <end position="21"/>
    </location>
</feature>
<dbReference type="Proteomes" id="UP000515123">
    <property type="component" value="Linkage group 9"/>
</dbReference>
<evidence type="ECO:0000256" key="2">
    <source>
        <dbReference type="ARBA" id="ARBA00023015"/>
    </source>
</evidence>
<dbReference type="GO" id="GO:0005634">
    <property type="term" value="C:nucleus"/>
    <property type="evidence" value="ECO:0007669"/>
    <property type="project" value="UniProtKB-SubCell"/>
</dbReference>
<evidence type="ECO:0000256" key="5">
    <source>
        <dbReference type="ARBA" id="ARBA00023242"/>
    </source>
</evidence>
<dbReference type="OrthoDB" id="1911901at2759"/>
<feature type="region of interest" description="Disordered" evidence="6">
    <location>
        <begin position="1"/>
        <end position="23"/>
    </location>
</feature>
<gene>
    <name evidence="9" type="primary">LOC109715912</name>
</gene>
<name>A0A6P5FLC2_ANACO</name>
<dbReference type="AlphaFoldDB" id="A0A6P5FLC2"/>
<organism evidence="8 9">
    <name type="scientific">Ananas comosus</name>
    <name type="common">Pineapple</name>
    <name type="synonym">Ananas ananas</name>
    <dbReference type="NCBI Taxonomy" id="4615"/>
    <lineage>
        <taxon>Eukaryota</taxon>
        <taxon>Viridiplantae</taxon>
        <taxon>Streptophyta</taxon>
        <taxon>Embryophyta</taxon>
        <taxon>Tracheophyta</taxon>
        <taxon>Spermatophyta</taxon>
        <taxon>Magnoliopsida</taxon>
        <taxon>Liliopsida</taxon>
        <taxon>Poales</taxon>
        <taxon>Bromeliaceae</taxon>
        <taxon>Bromelioideae</taxon>
        <taxon>Ananas</taxon>
    </lineage>
</organism>
<dbReference type="RefSeq" id="XP_020096734.1">
    <property type="nucleotide sequence ID" value="XM_020241145.1"/>
</dbReference>
<dbReference type="GO" id="GO:0043565">
    <property type="term" value="F:sequence-specific DNA binding"/>
    <property type="evidence" value="ECO:0007669"/>
    <property type="project" value="TreeGrafter"/>
</dbReference>
<evidence type="ECO:0000256" key="3">
    <source>
        <dbReference type="ARBA" id="ARBA00023125"/>
    </source>
</evidence>
<protein>
    <submittedName>
        <fullName evidence="9">Transcription factor PCF2-like</fullName>
    </submittedName>
</protein>
<dbReference type="InterPro" id="IPR005333">
    <property type="entry name" value="Transcription_factor_TCP"/>
</dbReference>
<evidence type="ECO:0000256" key="4">
    <source>
        <dbReference type="ARBA" id="ARBA00023163"/>
    </source>
</evidence>
<keyword evidence="2" id="KW-0805">Transcription regulation</keyword>
<reference evidence="8" key="1">
    <citation type="journal article" date="2015" name="Nat. Genet.">
        <title>The pineapple genome and the evolution of CAM photosynthesis.</title>
        <authorList>
            <person name="Ming R."/>
            <person name="VanBuren R."/>
            <person name="Wai C.M."/>
            <person name="Tang H."/>
            <person name="Schatz M.C."/>
            <person name="Bowers J.E."/>
            <person name="Lyons E."/>
            <person name="Wang M.L."/>
            <person name="Chen J."/>
            <person name="Biggers E."/>
            <person name="Zhang J."/>
            <person name="Huang L."/>
            <person name="Zhang L."/>
            <person name="Miao W."/>
            <person name="Zhang J."/>
            <person name="Ye Z."/>
            <person name="Miao C."/>
            <person name="Lin Z."/>
            <person name="Wang H."/>
            <person name="Zhou H."/>
            <person name="Yim W.C."/>
            <person name="Priest H.D."/>
            <person name="Zheng C."/>
            <person name="Woodhouse M."/>
            <person name="Edger P.P."/>
            <person name="Guyot R."/>
            <person name="Guo H.B."/>
            <person name="Guo H."/>
            <person name="Zheng G."/>
            <person name="Singh R."/>
            <person name="Sharma A."/>
            <person name="Min X."/>
            <person name="Zheng Y."/>
            <person name="Lee H."/>
            <person name="Gurtowski J."/>
            <person name="Sedlazeck F.J."/>
            <person name="Harkess A."/>
            <person name="McKain M.R."/>
            <person name="Liao Z."/>
            <person name="Fang J."/>
            <person name="Liu J."/>
            <person name="Zhang X."/>
            <person name="Zhang Q."/>
            <person name="Hu W."/>
            <person name="Qin Y."/>
            <person name="Wang K."/>
            <person name="Chen L.Y."/>
            <person name="Shirley N."/>
            <person name="Lin Y.R."/>
            <person name="Liu L.Y."/>
            <person name="Hernandez A.G."/>
            <person name="Wright C.L."/>
            <person name="Bulone V."/>
            <person name="Tuskan G.A."/>
            <person name="Heath K."/>
            <person name="Zee F."/>
            <person name="Moore P.H."/>
            <person name="Sunkar R."/>
            <person name="Leebens-Mack J.H."/>
            <person name="Mockler T."/>
            <person name="Bennetzen J.L."/>
            <person name="Freeling M."/>
            <person name="Sankoff D."/>
            <person name="Paterson A.H."/>
            <person name="Zhu X."/>
            <person name="Yang X."/>
            <person name="Smith J.A."/>
            <person name="Cushman J.C."/>
            <person name="Paull R.E."/>
            <person name="Yu Q."/>
        </authorList>
    </citation>
    <scope>NUCLEOTIDE SEQUENCE [LARGE SCALE GENOMIC DNA]</scope>
    <source>
        <strain evidence="8">cv. F153</strain>
    </source>
</reference>
<feature type="region of interest" description="Disordered" evidence="6">
    <location>
        <begin position="259"/>
        <end position="315"/>
    </location>
</feature>
<keyword evidence="8" id="KW-1185">Reference proteome</keyword>
<dbReference type="PANTHER" id="PTHR31072:SF1">
    <property type="entry name" value="TRANSCRIPTION FACTOR TCP9"/>
    <property type="match status" value="1"/>
</dbReference>
<evidence type="ECO:0000256" key="6">
    <source>
        <dbReference type="SAM" id="MobiDB-lite"/>
    </source>
</evidence>